<dbReference type="SUPFAM" id="SSF56645">
    <property type="entry name" value="Acyl-CoA dehydrogenase NM domain-like"/>
    <property type="match status" value="1"/>
</dbReference>
<protein>
    <submittedName>
        <fullName evidence="4">Acyl-CoA dehydrogenase family protein</fullName>
    </submittedName>
</protein>
<name>A0ABW0LU16_9BACL</name>
<reference evidence="5" key="1">
    <citation type="journal article" date="2019" name="Int. J. Syst. Evol. Microbiol.">
        <title>The Global Catalogue of Microorganisms (GCM) 10K type strain sequencing project: providing services to taxonomists for standard genome sequencing and annotation.</title>
        <authorList>
            <consortium name="The Broad Institute Genomics Platform"/>
            <consortium name="The Broad Institute Genome Sequencing Center for Infectious Disease"/>
            <person name="Wu L."/>
            <person name="Ma J."/>
        </authorList>
    </citation>
    <scope>NUCLEOTIDE SEQUENCE [LARGE SCALE GENOMIC DNA]</scope>
    <source>
        <strain evidence="5">CCUG 57113</strain>
    </source>
</reference>
<dbReference type="PIRSF" id="PIRSF016578">
    <property type="entry name" value="HsaA"/>
    <property type="match status" value="1"/>
</dbReference>
<evidence type="ECO:0000313" key="4">
    <source>
        <dbReference type="EMBL" id="MFC5469348.1"/>
    </source>
</evidence>
<evidence type="ECO:0000313" key="5">
    <source>
        <dbReference type="Proteomes" id="UP001596105"/>
    </source>
</evidence>
<comment type="caution">
    <text evidence="4">The sequence shown here is derived from an EMBL/GenBank/DDBJ whole genome shotgun (WGS) entry which is preliminary data.</text>
</comment>
<dbReference type="Gene3D" id="2.40.110.10">
    <property type="entry name" value="Butyryl-CoA Dehydrogenase, subunit A, domain 2"/>
    <property type="match status" value="1"/>
</dbReference>
<dbReference type="InterPro" id="IPR009100">
    <property type="entry name" value="AcylCoA_DH/oxidase_NM_dom_sf"/>
</dbReference>
<sequence length="352" mass="37838">MIEEIRENANARGPNGSLAPSIVDYMYEAGLFKLFVPKTLGGSGLGLPEALRVFEQASWADGSFGWLATIGSGGGFFSATLPSEQARELFGHGKALVAGSGHPNGKAIPIEGGYVVTGRWQYCSGAVYASVFTANCRIQGSGGPLGSEVEETIRSFAFLPEQVNVIRDWNAFGMKATESHSIAVENAFVPAERTFDIMGEPRFDDPIFRYPFLPFAQTSFASVCLGVCRHFLEEARDFADARQSEWAISRPGRLGALREALEESEGALTAEAANFHATVERTWSAFVANGALTEGESGEVGAVCKGMASDVLAHAHTIFPLLGMTALMEDKPLNRIWRDLHTAAQHSVLSPV</sequence>
<evidence type="ECO:0000256" key="1">
    <source>
        <dbReference type="ARBA" id="ARBA00023002"/>
    </source>
</evidence>
<keyword evidence="5" id="KW-1185">Reference proteome</keyword>
<dbReference type="RefSeq" id="WP_209750537.1">
    <property type="nucleotide sequence ID" value="NZ_JBHSMH010000030.1"/>
</dbReference>
<dbReference type="InterPro" id="IPR036250">
    <property type="entry name" value="AcylCo_DH-like_C"/>
</dbReference>
<keyword evidence="1" id="KW-0560">Oxidoreductase</keyword>
<gene>
    <name evidence="4" type="ORF">ACFPPD_11500</name>
</gene>
<dbReference type="InterPro" id="IPR013107">
    <property type="entry name" value="Acyl-CoA_DH_C"/>
</dbReference>
<dbReference type="SUPFAM" id="SSF47203">
    <property type="entry name" value="Acyl-CoA dehydrogenase C-terminal domain-like"/>
    <property type="match status" value="1"/>
</dbReference>
<dbReference type="InterPro" id="IPR046373">
    <property type="entry name" value="Acyl-CoA_Oxase/DH_mid-dom_sf"/>
</dbReference>
<dbReference type="PANTHER" id="PTHR43884:SF12">
    <property type="entry name" value="ISOVALERYL-COA DEHYDROGENASE, MITOCHONDRIAL-RELATED"/>
    <property type="match status" value="1"/>
</dbReference>
<proteinExistence type="predicted"/>
<feature type="domain" description="Acyl-CoA dehydrogenase/oxidase N-terminal" evidence="2">
    <location>
        <begin position="3"/>
        <end position="73"/>
    </location>
</feature>
<dbReference type="Pfam" id="PF08028">
    <property type="entry name" value="Acyl-CoA_dh_2"/>
    <property type="match status" value="1"/>
</dbReference>
<dbReference type="Proteomes" id="UP001596105">
    <property type="component" value="Unassembled WGS sequence"/>
</dbReference>
<organism evidence="4 5">
    <name type="scientific">Cohnella suwonensis</name>
    <dbReference type="NCBI Taxonomy" id="696072"/>
    <lineage>
        <taxon>Bacteria</taxon>
        <taxon>Bacillati</taxon>
        <taxon>Bacillota</taxon>
        <taxon>Bacilli</taxon>
        <taxon>Bacillales</taxon>
        <taxon>Paenibacillaceae</taxon>
        <taxon>Cohnella</taxon>
    </lineage>
</organism>
<dbReference type="Pfam" id="PF02771">
    <property type="entry name" value="Acyl-CoA_dh_N"/>
    <property type="match status" value="1"/>
</dbReference>
<dbReference type="InterPro" id="IPR013786">
    <property type="entry name" value="AcylCoA_DH/ox_N"/>
</dbReference>
<dbReference type="Gene3D" id="1.10.540.10">
    <property type="entry name" value="Acyl-CoA dehydrogenase/oxidase, N-terminal domain"/>
    <property type="match status" value="1"/>
</dbReference>
<feature type="domain" description="Acyl-CoA dehydrogenase C-terminal" evidence="3">
    <location>
        <begin position="220"/>
        <end position="350"/>
    </location>
</feature>
<dbReference type="Gene3D" id="1.20.140.10">
    <property type="entry name" value="Butyryl-CoA Dehydrogenase, subunit A, domain 3"/>
    <property type="match status" value="1"/>
</dbReference>
<dbReference type="PANTHER" id="PTHR43884">
    <property type="entry name" value="ACYL-COA DEHYDROGENASE"/>
    <property type="match status" value="1"/>
</dbReference>
<dbReference type="EMBL" id="JBHSMH010000030">
    <property type="protein sequence ID" value="MFC5469348.1"/>
    <property type="molecule type" value="Genomic_DNA"/>
</dbReference>
<evidence type="ECO:0000259" key="2">
    <source>
        <dbReference type="Pfam" id="PF02771"/>
    </source>
</evidence>
<accession>A0ABW0LU16</accession>
<evidence type="ECO:0000259" key="3">
    <source>
        <dbReference type="Pfam" id="PF08028"/>
    </source>
</evidence>
<dbReference type="InterPro" id="IPR037069">
    <property type="entry name" value="AcylCoA_DH/ox_N_sf"/>
</dbReference>